<feature type="domain" description="Bacterial Ig" evidence="2">
    <location>
        <begin position="1419"/>
        <end position="1498"/>
    </location>
</feature>
<feature type="compositionally biased region" description="Polar residues" evidence="1">
    <location>
        <begin position="592"/>
        <end position="601"/>
    </location>
</feature>
<dbReference type="RefSeq" id="WP_184105156.1">
    <property type="nucleotide sequence ID" value="NZ_JACHNX010000004.1"/>
</dbReference>
<feature type="domain" description="Bacterial Ig" evidence="2">
    <location>
        <begin position="1333"/>
        <end position="1414"/>
    </location>
</feature>
<dbReference type="Pfam" id="PF17963">
    <property type="entry name" value="Big_9"/>
    <property type="match status" value="1"/>
</dbReference>
<feature type="region of interest" description="Disordered" evidence="1">
    <location>
        <begin position="300"/>
        <end position="326"/>
    </location>
</feature>
<feature type="domain" description="Bacterial Ig" evidence="2">
    <location>
        <begin position="1674"/>
        <end position="1750"/>
    </location>
</feature>
<feature type="compositionally biased region" description="Polar residues" evidence="1">
    <location>
        <begin position="1048"/>
        <end position="1061"/>
    </location>
</feature>
<dbReference type="Gene3D" id="2.60.40.10">
    <property type="entry name" value="Immunoglobulins"/>
    <property type="match status" value="34"/>
</dbReference>
<feature type="domain" description="Bacterial Ig" evidence="2">
    <location>
        <begin position="326"/>
        <end position="406"/>
    </location>
</feature>
<feature type="domain" description="Bacterial Ig" evidence="2">
    <location>
        <begin position="1506"/>
        <end position="1582"/>
    </location>
</feature>
<dbReference type="EMBL" id="JAFHKU010000133">
    <property type="protein sequence ID" value="MBN3560134.1"/>
    <property type="molecule type" value="Genomic_DNA"/>
</dbReference>
<evidence type="ECO:0000256" key="1">
    <source>
        <dbReference type="SAM" id="MobiDB-lite"/>
    </source>
</evidence>
<dbReference type="InterPro" id="IPR013783">
    <property type="entry name" value="Ig-like_fold"/>
</dbReference>
<feature type="domain" description="Bacterial Ig" evidence="2">
    <location>
        <begin position="1165"/>
        <end position="1246"/>
    </location>
</feature>
<reference evidence="4 6" key="1">
    <citation type="submission" date="2020-08" db="EMBL/GenBank/DDBJ databases">
        <title>Genomic Encyclopedia of Type Strains, Phase IV (KMG-IV): sequencing the most valuable type-strain genomes for metagenomic binning, comparative biology and taxonomic classification.</title>
        <authorList>
            <person name="Goeker M."/>
        </authorList>
    </citation>
    <scope>NUCLEOTIDE SEQUENCE [LARGE SCALE GENOMIC DNA]</scope>
    <source>
        <strain evidence="4 6">DSM 14562</strain>
    </source>
</reference>
<feature type="domain" description="Bacterial Ig" evidence="2">
    <location>
        <begin position="661"/>
        <end position="742"/>
    </location>
</feature>
<feature type="domain" description="Bacterial Ig" evidence="2">
    <location>
        <begin position="410"/>
        <end position="490"/>
    </location>
</feature>
<comment type="caution">
    <text evidence="5">The sequence shown here is derived from an EMBL/GenBank/DDBJ whole genome shotgun (WGS) entry which is preliminary data.</text>
</comment>
<feature type="domain" description="Bacterial Ig" evidence="2">
    <location>
        <begin position="829"/>
        <end position="910"/>
    </location>
</feature>
<feature type="region of interest" description="Disordered" evidence="1">
    <location>
        <begin position="711"/>
        <end position="768"/>
    </location>
</feature>
<proteinExistence type="predicted"/>
<feature type="domain" description="Bacterial Ig" evidence="2">
    <location>
        <begin position="2848"/>
        <end position="2929"/>
    </location>
</feature>
<feature type="domain" description="Biofilm-associated protein BapA-like prefix-like" evidence="3">
    <location>
        <begin position="4"/>
        <end position="112"/>
    </location>
</feature>
<feature type="domain" description="Bacterial Ig" evidence="2">
    <location>
        <begin position="1921"/>
        <end position="2002"/>
    </location>
</feature>
<accession>A0AA41A219</accession>
<feature type="domain" description="Bacterial Ig" evidence="2">
    <location>
        <begin position="2266"/>
        <end position="2341"/>
    </location>
</feature>
<feature type="domain" description="Bacterial Ig" evidence="2">
    <location>
        <begin position="997"/>
        <end position="1078"/>
    </location>
</feature>
<feature type="domain" description="Bacterial Ig" evidence="2">
    <location>
        <begin position="913"/>
        <end position="994"/>
    </location>
</feature>
<feature type="domain" description="Bacterial Ig" evidence="2">
    <location>
        <begin position="2176"/>
        <end position="2257"/>
    </location>
</feature>
<feature type="domain" description="Bacterial Ig" evidence="2">
    <location>
        <begin position="2933"/>
        <end position="3012"/>
    </location>
</feature>
<organism evidence="5 7">
    <name type="scientific">Sphingomonas yabuuchiae</name>
    <dbReference type="NCBI Taxonomy" id="172044"/>
    <lineage>
        <taxon>Bacteria</taxon>
        <taxon>Pseudomonadati</taxon>
        <taxon>Pseudomonadota</taxon>
        <taxon>Alphaproteobacteria</taxon>
        <taxon>Sphingomonadales</taxon>
        <taxon>Sphingomonadaceae</taxon>
        <taxon>Sphingomonas</taxon>
    </lineage>
</organism>
<sequence>MQTEIIAKATGTTTTTSANVIELSAPSVVRLNIDRSQVAAMEREGNDLIIRLTDGQTIRIDHFYDQQQGKISDLVLRDDQGSQWLANPSASGAGRFRAITDLDDLMGAAATGEGGGSSFVLPAILGVAGVGGLVAAVSGGGGNGGNQPGGPTADTQPPAIPTASFTANGSSIRGTGEAGATVRVTDGAGNVIGTGTVGADGTFTIPVNPPQTNGQPVTVVQSDAAGNVSPPATTAAPDITPPAIPTATITGDGRTVSGTGEPGATVTVRNAAGQVLGTAVVGAQGAYTLTLTTPQANGGTLTVSQADPAGNVSPAASLTAPDTTPPAVPTASINGDGTSISGTGEAGATVTVRNAAGQVLGTAIVDAQGGYTLPLTTPQANGGTLTVTQSDPAGNVSPAVTLAAPDITPPAAPAATLSADGTTVTGSGEPGATVRVIGPDGQQIGTAIVAADGSYTVTLTTAQTGGGVLVVTQTDAAGNVSPTTQIDAVDTGTMPLPTAQIDAQGTTVSGTGEPGATVVVRDVAGQTIGQGTVDANGNYSLTLATPQGNGETLTVVQSDTLGNVSPTITLTAPDFTAPAAPTATIAEDGSAITGTGESGATVTVRDPAGQPLGTATVDAQGNYTLPLGTPQTNGGTLTVTQSDPAGNTSPGASVSAPDTTAPAAPSATVAGDGSVITGTGEPGATVTVSDAAGQPLGSATVDAQGNYTLPLTTPQANGETLTVTQSDPAGNTSPATTISAPDITAPTAPTATIAGDGTSITGTGEPGATVTVSDAAGQPLGTVTVDAQGNYTLPLTTPQANGETLTVTQSDPAGNTSPATSVSAPDITAPAAPVVTVSADGTQLTGTGEPGATVQVVDAGGQPVGTATVGSDGSFSLPLPTGVANGQTLSAIQTDAAGNASPATAAVTPDLVAPATPVATVSADGTSITGTGEPGATLIVRAPDNSVLATVTVAADGSFSAPLATPQANGETLSVTQADAAGNVSPVATVTAPDITPPAPPVAILSADGSAVYGNGEPGATVRVVDGNGTLLGDAVVAADSSYTLTLTPPQTSGQTLSAVQTDPAGNPSQPATVAAPDLTAPPAPIATIAADGTSVTGTGEPFATVRVRAADGSVIATVTVGADGSFTTPLSPPQANGEALSLDQTDRGGNLSPTTPLTAPDITAPTGLTATISGDGAIVTGSGEAGATVTIRDANGAVLGTATVAANGIYNATLTTPQTNGETLQVTQADAAGNISAPASVLAPDTTPPLAPTGSVVDAGATLSGTGEPGATVTIRATDGTLLGSGQVAPDGSFAVTLNPAQANGQALQLIQTDAAGNASPVVAVTAPDITAPTGLTATISGDGSFVTGVGEVGATVTVRDPDGTVIGTAVVGTNGSYAVPLTPAQIDGETLQVTQADAAGNVSLPLAPVAPDLTTPLAPVGTISADGTLVTGTGEAGATVTVRDAAGQPLGTATVAADGSFSVPLASAQLNGQILSVVQADAAGNVSPPLALTALDTTAPIGLTASVDATGIIVSGQAEAGATITVRAPDGTIIGTGTAGAGGAYALTLTTPQLNGQVLQVTQADAAGNTSPPSPATAPDLTAPLAPLGTVSADGTLVTGTGEPGATVTVRDAAGQVLGTAQVAADGSFSVPLASAQLNGQILSVVQADAAGNVSPPLALTALDTTAPIGLTASVDATGIIVSGQAEAGATITVRAPDGTIIGTSTAAATGDYALTLTTPQLNGQVLQVTQADAAGNTSPPSPATAPDLTAPLGPVFALDGTGANATGSGEVGATVTLRDASGTVIGTGQVGADGSFSVPLNPAQADGGTVSATLTDAAGNVSIPAIVAAPDVTPPAAPVAALDATGSIVTGQGEVGATVMVRDAGGAVLGTGIVGPQGAYTVILSAPQLDSQILRVTQADATGNGSLATTVTALDRTAPDAPVATVSADGTVISGAGEIGATVTITDPVGLVLATVPVNPDGSFSVTLTTALTNGQLLTLTQADAAGNISAAGTATAPDLIPNDTPGAPTAIIALDGASVSGTGQVGAAIIVRDANGAVIGNAQVAGDGTYTATLTTPQRDGETVRVTQTDAEGDVSPPATVIAPDLTAPDAPTAMIDPTGSLVMGTGEVGATVRVLDANGATLGTAIVGANGAYVAALVTPQVDGQPLTVVQNDAAGNGSPAFPVIAPDLTAPLAPIGVVSGDGTSLTGTGEVGATVTIRGAGGAVLGTAIVDANGNFTAPLTPAQANGQLVTLIQADAAGNVSPIAQATAPDITAPIGLSAAINGAGNLVTGIGEAGGTVTIRDAGGTVLGTAVVAANGTYAAILTPAQLNAQVLQVTEADAVGNVSTPATVIAPDLTAPLPPIGTVSGDGTTLTGTGEVGATVTIRSLGGAVLGTAVVDANGNFAAPLTPAQANGQIVTLTQADAAGNVSPLGQAIAPDIISPIGLTAAINGAGNLVTGAGEAGATVTIRDAGGTVLGTAVVAANGTYAAILTPAQLNAQVLQVTQADATGNASTPATVIAPDLTAPLAPIGTVSGDGTSLTGTGEVGATVTIRGVGGTVIGTAIVDANGNFTAPLTPAQANGQIVTLTQADAAGNVSPLGQAAAPDITAPVGLTAVINGTGSVMTGTGEAGATVTIRDPGGTVVGTAIVASNGSYAATLTPAQLNAQLLQVSQADAAGNVSTPATVIAPDLTAPLAPIGTVSGNGTTLTGTGEAGATVTIRGLGGVVIGTALVDANGNFTATLNPAQANGQVVTLTQVDAAGNVSPLAQASTPDITAPVGLTAAINGVGTLVTGQGEAGATVTVRDAGGNPIGTAIVAANGSYTATLTTAQANGQTLTVTQADSAGNTSLPSPLIAPDITPPALPVATINGTGTIVTGSGEPGATVRILGAQGQLVGSAIVDANGAYTATLIIPQANGQALTVTQADAAGNVSPQAPLAAPDITPPATPTAAINATGTIVTGTGEAGTTVEVRNAGGTVIGTGTVAGGGTYAVTLATPQLAGETLNIGLRDGTGNVSGTVTVIAPFDISAFDNVAAAQVDLVPVQTNETLGNANYTALVSLGLVNLNAQVLAIPNVQFTVQQGHTLDATFTYDATLSLGVASGYSVVLQRFNGTSWVAVNGGGSSSLLEVSLLGGNLVATADDLAPGQYRAFVTFDNTAGVGLLGGLSVTGVDSDFTDVGQIVPLVTNGNVITDPGPLGQVDAVSPQTRVESVTLNGVTTTVTGNTQVVGQWGTLIMGSDGRYSYTPNADAAVLGKTDRFTYTLFDASDGERESATLTISIGSPDIIGAPVAVNDVATAAATFVNVVETRTPTVDSSFATPTAAVLTGSRTGQITDSFTVDANSRGNITLSAVIAPGLSVVPSFTITVTNAAGTVVGSQTGTALAGVGGLIGSGISVTMNNLPSGTYNYTVTSTNTVGLGYTTDVYVGGTITHLDQFTLSGTTPTSGNLLANDTLGSDFLGIKMLVGGTFVDIGDAGRTLTGTYGTLTISEIGQYTYRPFANLGYAATDPIDRFTYQIVQPDGQVSTARLDVAIDINNGVAPVFPTTLTAFALEDPVQVHSDVVPMTLAVGHDAAPLSLDQADAKIALSLMEDQGSVEDVLSRYLDAQSPAAEPLPSESLADTGDSAVMPSASDISAQDPVTHDPLGYLTVSVDPEQERLATLHLV</sequence>
<evidence type="ECO:0000313" key="7">
    <source>
        <dbReference type="Proteomes" id="UP000704529"/>
    </source>
</evidence>
<feature type="compositionally biased region" description="Low complexity" evidence="1">
    <location>
        <begin position="734"/>
        <end position="754"/>
    </location>
</feature>
<reference evidence="5" key="2">
    <citation type="submission" date="2021-01" db="EMBL/GenBank/DDBJ databases">
        <title>Genome Sequencing of Type Strains.</title>
        <authorList>
            <person name="Lemaire J.F."/>
            <person name="Inderbitzin P."/>
            <person name="Collins S.B."/>
            <person name="Wespe N."/>
            <person name="Knight-Connoni V."/>
        </authorList>
    </citation>
    <scope>NUCLEOTIDE SEQUENCE</scope>
    <source>
        <strain evidence="5">DSM 14562</strain>
    </source>
</reference>
<evidence type="ECO:0000259" key="2">
    <source>
        <dbReference type="Pfam" id="PF17936"/>
    </source>
</evidence>
<feature type="domain" description="Bacterial Ig" evidence="2">
    <location>
        <begin position="499"/>
        <end position="574"/>
    </location>
</feature>
<feature type="domain" description="Bacterial Ig" evidence="2">
    <location>
        <begin position="745"/>
        <end position="826"/>
    </location>
</feature>
<feature type="domain" description="Bacterial Ig" evidence="2">
    <location>
        <begin position="2347"/>
        <end position="2425"/>
    </location>
</feature>
<dbReference type="Pfam" id="PF22783">
    <property type="entry name" value="BapA_N"/>
    <property type="match status" value="1"/>
</dbReference>
<evidence type="ECO:0000313" key="6">
    <source>
        <dbReference type="Proteomes" id="UP000584663"/>
    </source>
</evidence>
<feature type="region of interest" description="Disordered" evidence="1">
    <location>
        <begin position="1048"/>
        <end position="1072"/>
    </location>
</feature>
<evidence type="ECO:0000259" key="3">
    <source>
        <dbReference type="Pfam" id="PF22783"/>
    </source>
</evidence>
<dbReference type="InterPro" id="IPR055014">
    <property type="entry name" value="BapA_Bap-like_C"/>
</dbReference>
<evidence type="ECO:0000313" key="4">
    <source>
        <dbReference type="EMBL" id="MBB4609177.1"/>
    </source>
</evidence>
<name>A0AA41A219_9SPHN</name>
<feature type="domain" description="Bacterial Ig" evidence="2">
    <location>
        <begin position="2512"/>
        <end position="2593"/>
    </location>
</feature>
<keyword evidence="6" id="KW-1185">Reference proteome</keyword>
<feature type="domain" description="Bacterial Ig" evidence="2">
    <location>
        <begin position="2434"/>
        <end position="2509"/>
    </location>
</feature>
<feature type="domain" description="Bacterial Ig" evidence="2">
    <location>
        <begin position="2596"/>
        <end position="2677"/>
    </location>
</feature>
<feature type="compositionally biased region" description="Polar residues" evidence="1">
    <location>
        <begin position="711"/>
        <end position="733"/>
    </location>
</feature>
<feature type="domain" description="Bacterial Ig" evidence="2">
    <location>
        <begin position="2764"/>
        <end position="2845"/>
    </location>
</feature>
<protein>
    <submittedName>
        <fullName evidence="5">BapA prefix-like domain-containing protein</fullName>
    </submittedName>
</protein>
<feature type="region of interest" description="Disordered" evidence="1">
    <location>
        <begin position="3596"/>
        <end position="3627"/>
    </location>
</feature>
<feature type="domain" description="Bacterial Ig" evidence="2">
    <location>
        <begin position="1754"/>
        <end position="1834"/>
    </location>
</feature>
<dbReference type="InterPro" id="IPR048051">
    <property type="entry name" value="BapA-like_prefix-like"/>
</dbReference>
<evidence type="ECO:0000313" key="5">
    <source>
        <dbReference type="EMBL" id="MBN3560134.1"/>
    </source>
</evidence>
<gene>
    <name evidence="4" type="ORF">GGQ89_001389</name>
    <name evidence="5" type="ORF">JYA60_18075</name>
</gene>
<feature type="domain" description="Bacterial Ig" evidence="2">
    <location>
        <begin position="158"/>
        <end position="238"/>
    </location>
</feature>
<feature type="domain" description="Bacterial Ig" evidence="2">
    <location>
        <begin position="1585"/>
        <end position="1666"/>
    </location>
</feature>
<dbReference type="Proteomes" id="UP000704529">
    <property type="component" value="Unassembled WGS sequence"/>
</dbReference>
<feature type="domain" description="Bacterial Ig" evidence="2">
    <location>
        <begin position="1838"/>
        <end position="1918"/>
    </location>
</feature>
<feature type="domain" description="Bacterial Ig" evidence="2">
    <location>
        <begin position="577"/>
        <end position="658"/>
    </location>
</feature>
<feature type="domain" description="Bacterial Ig" evidence="2">
    <location>
        <begin position="1081"/>
        <end position="1162"/>
    </location>
</feature>
<feature type="compositionally biased region" description="Low complexity" evidence="1">
    <location>
        <begin position="652"/>
        <end position="670"/>
    </location>
</feature>
<dbReference type="Proteomes" id="UP000584663">
    <property type="component" value="Unassembled WGS sequence"/>
</dbReference>
<dbReference type="InterPro" id="IPR041498">
    <property type="entry name" value="Big_6"/>
</dbReference>
<feature type="compositionally biased region" description="Polar residues" evidence="1">
    <location>
        <begin position="617"/>
        <end position="651"/>
    </location>
</feature>
<feature type="domain" description="Bacterial Ig" evidence="2">
    <location>
        <begin position="2092"/>
        <end position="2173"/>
    </location>
</feature>
<feature type="region of interest" description="Disordered" evidence="1">
    <location>
        <begin position="589"/>
        <end position="691"/>
    </location>
</feature>
<dbReference type="EMBL" id="JACHNX010000004">
    <property type="protein sequence ID" value="MBB4609177.1"/>
    <property type="molecule type" value="Genomic_DNA"/>
</dbReference>
<dbReference type="NCBIfam" id="NF033510">
    <property type="entry name" value="Ca_tandemer"/>
    <property type="match status" value="30"/>
</dbReference>
<feature type="domain" description="Bacterial Ig" evidence="2">
    <location>
        <begin position="242"/>
        <end position="322"/>
    </location>
</feature>
<dbReference type="Pfam" id="PF17936">
    <property type="entry name" value="Big_6"/>
    <property type="match status" value="34"/>
</dbReference>
<feature type="domain" description="Bacterial Ig" evidence="2">
    <location>
        <begin position="2009"/>
        <end position="2089"/>
    </location>
</feature>
<dbReference type="NCBIfam" id="NF033677">
    <property type="entry name" value="biofilm_BapA_N"/>
    <property type="match status" value="1"/>
</dbReference>
<feature type="domain" description="Bacterial Ig" evidence="2">
    <location>
        <begin position="2680"/>
        <end position="2761"/>
    </location>
</feature>
<feature type="domain" description="Bacterial Ig" evidence="2">
    <location>
        <begin position="1250"/>
        <end position="1330"/>
    </location>
</feature>
<dbReference type="NCBIfam" id="NF045619">
    <property type="entry name" value="adhes_GNV_Cterm"/>
    <property type="match status" value="1"/>
</dbReference>